<accession>A0A2D0N0P1</accession>
<dbReference type="SUPFAM" id="SSF50956">
    <property type="entry name" value="Thermostable phytase (3-phytase)"/>
    <property type="match status" value="1"/>
</dbReference>
<keyword evidence="1" id="KW-0732">Signal</keyword>
<comment type="caution">
    <text evidence="2">The sequence shown here is derived from an EMBL/GenBank/DDBJ whole genome shotgun (WGS) entry which is preliminary data.</text>
</comment>
<evidence type="ECO:0008006" key="4">
    <source>
        <dbReference type="Google" id="ProtNLM"/>
    </source>
</evidence>
<feature type="signal peptide" evidence="1">
    <location>
        <begin position="1"/>
        <end position="24"/>
    </location>
</feature>
<evidence type="ECO:0000256" key="1">
    <source>
        <dbReference type="SAM" id="SignalP"/>
    </source>
</evidence>
<keyword evidence="3" id="KW-1185">Reference proteome</keyword>
<gene>
    <name evidence="2" type="ORF">CRP01_38035</name>
</gene>
<dbReference type="AlphaFoldDB" id="A0A2D0N0P1"/>
<dbReference type="PROSITE" id="PS51257">
    <property type="entry name" value="PROKAR_LIPOPROTEIN"/>
    <property type="match status" value="1"/>
</dbReference>
<dbReference type="InterPro" id="IPR011042">
    <property type="entry name" value="6-blade_b-propeller_TolB-like"/>
</dbReference>
<sequence>MIRLPNFILLIVLISILACQSDSAVPQGLSSPVRIEIDIRDTTSYFVPKTHHFIKLESNESSLIENIRFVKKENDRIWILDDKRSAILTFDHEGKFLFRIESLGKGPGEYLYLDDFDVYEDKIYLLSGYQRKLLIFNEDGNFISERSIPEEGDFKAIEVINPNKFIMTGGNHKEAGYDLIYITDSTFTTLNSGVPANEYGVQTALKSNGVSTAVDGKTYYFTYGAGPIYAIDLVSNEISPAFVPDFGKLTFTENEVQNRTGMEVGQLYFESKKVRNNLFYELDDSYVMHCYFYPFQPRSSIVVINKQNQHEIQHNSLGLLVNDFLFQVEKPFSKIDHEFLVYPVESTDATLADLASYKQGLPFGKSNNIQDFTQSPSDNPTLLFFSP</sequence>
<reference evidence="2 3" key="1">
    <citation type="submission" date="2017-10" db="EMBL/GenBank/DDBJ databases">
        <title>The draft genome sequence of Lewinella nigricans NBRC 102662.</title>
        <authorList>
            <person name="Wang K."/>
        </authorList>
    </citation>
    <scope>NUCLEOTIDE SEQUENCE [LARGE SCALE GENOMIC DNA]</scope>
    <source>
        <strain evidence="2 3">NBRC 102662</strain>
    </source>
</reference>
<organism evidence="2 3">
    <name type="scientific">Flavilitoribacter nigricans (strain ATCC 23147 / DSM 23189 / NBRC 102662 / NCIMB 1420 / SS-2)</name>
    <name type="common">Lewinella nigricans</name>
    <dbReference type="NCBI Taxonomy" id="1122177"/>
    <lineage>
        <taxon>Bacteria</taxon>
        <taxon>Pseudomonadati</taxon>
        <taxon>Bacteroidota</taxon>
        <taxon>Saprospiria</taxon>
        <taxon>Saprospirales</taxon>
        <taxon>Lewinellaceae</taxon>
        <taxon>Flavilitoribacter</taxon>
    </lineage>
</organism>
<protein>
    <recommendedName>
        <fullName evidence="4">6-bladed beta-propeller</fullName>
    </recommendedName>
</protein>
<proteinExistence type="predicted"/>
<evidence type="ECO:0000313" key="2">
    <source>
        <dbReference type="EMBL" id="PHN01283.1"/>
    </source>
</evidence>
<dbReference type="Pfam" id="PF17170">
    <property type="entry name" value="DUF5128"/>
    <property type="match status" value="1"/>
</dbReference>
<dbReference type="EMBL" id="PDUD01000058">
    <property type="protein sequence ID" value="PHN01283.1"/>
    <property type="molecule type" value="Genomic_DNA"/>
</dbReference>
<name>A0A2D0N0P1_FLAN2</name>
<dbReference type="Proteomes" id="UP000223913">
    <property type="component" value="Unassembled WGS sequence"/>
</dbReference>
<dbReference type="OrthoDB" id="1523864at2"/>
<feature type="chain" id="PRO_5013311092" description="6-bladed beta-propeller" evidence="1">
    <location>
        <begin position="25"/>
        <end position="387"/>
    </location>
</feature>
<dbReference type="Gene3D" id="2.120.10.30">
    <property type="entry name" value="TolB, C-terminal domain"/>
    <property type="match status" value="1"/>
</dbReference>
<evidence type="ECO:0000313" key="3">
    <source>
        <dbReference type="Proteomes" id="UP000223913"/>
    </source>
</evidence>
<dbReference type="RefSeq" id="WP_099155340.1">
    <property type="nucleotide sequence ID" value="NZ_PDUD01000058.1"/>
</dbReference>